<comment type="caution">
    <text evidence="2">The sequence shown here is derived from an EMBL/GenBank/DDBJ whole genome shotgun (WGS) entry which is preliminary data.</text>
</comment>
<organism evidence="2 3">
    <name type="scientific">Blastomyces percursus</name>
    <dbReference type="NCBI Taxonomy" id="1658174"/>
    <lineage>
        <taxon>Eukaryota</taxon>
        <taxon>Fungi</taxon>
        <taxon>Dikarya</taxon>
        <taxon>Ascomycota</taxon>
        <taxon>Pezizomycotina</taxon>
        <taxon>Eurotiomycetes</taxon>
        <taxon>Eurotiomycetidae</taxon>
        <taxon>Onygenales</taxon>
        <taxon>Ajellomycetaceae</taxon>
        <taxon>Blastomyces</taxon>
    </lineage>
</organism>
<name>A0A1J9R128_9EURO</name>
<dbReference type="AlphaFoldDB" id="A0A1J9R128"/>
<dbReference type="EMBL" id="LGTZ01001141">
    <property type="protein sequence ID" value="OJD22191.1"/>
    <property type="molecule type" value="Genomic_DNA"/>
</dbReference>
<evidence type="ECO:0000256" key="1">
    <source>
        <dbReference type="SAM" id="MobiDB-lite"/>
    </source>
</evidence>
<accession>A0A1J9R128</accession>
<dbReference type="OrthoDB" id="4509242at2759"/>
<feature type="region of interest" description="Disordered" evidence="1">
    <location>
        <begin position="197"/>
        <end position="232"/>
    </location>
</feature>
<dbReference type="VEuPathDB" id="FungiDB:ACJ73_06467"/>
<proteinExistence type="predicted"/>
<keyword evidence="3" id="KW-1185">Reference proteome</keyword>
<sequence length="232" mass="25080">MTVVLKKHAAYRRYLELGKTELTLPAFDTSSTIKLFVGEAYCRFPGCSNLTMMTTNNLRKHVKKHKDAQVADGGNGGGIACDDIDRALVTAFYQSVIRDYDNHVAGMTSSTPVRTSERLGGGREVAKEAEKIPLPMRKDGKAHNITAVKAIVKGQGLAIPCASCRRMGNPCCKDLNNCSYQVMFAMPAMTSQEPVMVDSDEGPMVGAAGETEEETEGEEQEVGGPESQLVVD</sequence>
<protein>
    <submittedName>
        <fullName evidence="2">Uncharacterized protein</fullName>
    </submittedName>
</protein>
<dbReference type="Proteomes" id="UP000242791">
    <property type="component" value="Unassembled WGS sequence"/>
</dbReference>
<evidence type="ECO:0000313" key="2">
    <source>
        <dbReference type="EMBL" id="OJD22191.1"/>
    </source>
</evidence>
<gene>
    <name evidence="2" type="ORF">ACJ73_06467</name>
</gene>
<reference evidence="2 3" key="1">
    <citation type="submission" date="2015-08" db="EMBL/GenBank/DDBJ databases">
        <title>Emmonsia species relationships and genome sequence.</title>
        <authorList>
            <person name="Cuomo C.A."/>
            <person name="Schwartz I.S."/>
            <person name="Kenyon C."/>
            <person name="De Hoog G.S."/>
            <person name="Govender N.P."/>
            <person name="Botha A."/>
            <person name="Moreno L."/>
            <person name="De Vries M."/>
            <person name="Munoz J.F."/>
            <person name="Stielow J.B."/>
        </authorList>
    </citation>
    <scope>NUCLEOTIDE SEQUENCE [LARGE SCALE GENOMIC DNA]</scope>
    <source>
        <strain evidence="2 3">EI222</strain>
    </source>
</reference>
<evidence type="ECO:0000313" key="3">
    <source>
        <dbReference type="Proteomes" id="UP000242791"/>
    </source>
</evidence>
<feature type="compositionally biased region" description="Acidic residues" evidence="1">
    <location>
        <begin position="210"/>
        <end position="221"/>
    </location>
</feature>